<comment type="similarity">
    <text evidence="2 8">Belongs to the 4-toluene sulfonate uptake permease (TSUP) (TC 2.A.102) family.</text>
</comment>
<dbReference type="EMBL" id="JAKGSG010000053">
    <property type="protein sequence ID" value="MCF4123091.1"/>
    <property type="molecule type" value="Genomic_DNA"/>
</dbReference>
<dbReference type="PANTHER" id="PTHR30269:SF23">
    <property type="entry name" value="MEMBRANE TRANSPORTER PROTEIN YDHB-RELATED"/>
    <property type="match status" value="1"/>
</dbReference>
<evidence type="ECO:0000256" key="6">
    <source>
        <dbReference type="ARBA" id="ARBA00022989"/>
    </source>
</evidence>
<evidence type="ECO:0000256" key="7">
    <source>
        <dbReference type="ARBA" id="ARBA00023136"/>
    </source>
</evidence>
<gene>
    <name evidence="9" type="ORF">L1785_19140</name>
</gene>
<evidence type="ECO:0000256" key="8">
    <source>
        <dbReference type="RuleBase" id="RU363041"/>
    </source>
</evidence>
<evidence type="ECO:0000313" key="9">
    <source>
        <dbReference type="EMBL" id="MCF4123091.1"/>
    </source>
</evidence>
<name>A0AA41U8T8_9MICO</name>
<keyword evidence="7 8" id="KW-0472">Membrane</keyword>
<evidence type="ECO:0000256" key="5">
    <source>
        <dbReference type="ARBA" id="ARBA00022692"/>
    </source>
</evidence>
<evidence type="ECO:0000256" key="4">
    <source>
        <dbReference type="ARBA" id="ARBA00022475"/>
    </source>
</evidence>
<keyword evidence="6 8" id="KW-1133">Transmembrane helix</keyword>
<dbReference type="InterPro" id="IPR052017">
    <property type="entry name" value="TSUP"/>
</dbReference>
<dbReference type="Proteomes" id="UP001165405">
    <property type="component" value="Unassembled WGS sequence"/>
</dbReference>
<protein>
    <recommendedName>
        <fullName evidence="8">Probable membrane transporter protein</fullName>
    </recommendedName>
</protein>
<evidence type="ECO:0000313" key="10">
    <source>
        <dbReference type="Proteomes" id="UP001165405"/>
    </source>
</evidence>
<comment type="caution">
    <text evidence="9">The sequence shown here is derived from an EMBL/GenBank/DDBJ whole genome shotgun (WGS) entry which is preliminary data.</text>
</comment>
<keyword evidence="5 8" id="KW-0812">Transmembrane</keyword>
<feature type="transmembrane region" description="Helical" evidence="8">
    <location>
        <begin position="153"/>
        <end position="174"/>
    </location>
</feature>
<feature type="transmembrane region" description="Helical" evidence="8">
    <location>
        <begin position="186"/>
        <end position="207"/>
    </location>
</feature>
<organism evidence="9 10">
    <name type="scientific">Antribacter soli</name>
    <dbReference type="NCBI Taxonomy" id="2910976"/>
    <lineage>
        <taxon>Bacteria</taxon>
        <taxon>Bacillati</taxon>
        <taxon>Actinomycetota</taxon>
        <taxon>Actinomycetes</taxon>
        <taxon>Micrococcales</taxon>
        <taxon>Promicromonosporaceae</taxon>
        <taxon>Antribacter</taxon>
    </lineage>
</organism>
<reference evidence="9" key="1">
    <citation type="submission" date="2022-01" db="EMBL/GenBank/DDBJ databases">
        <title>Antribacter sp. nov., isolated from Guizhou of China.</title>
        <authorList>
            <person name="Chengliang C."/>
            <person name="Ya Z."/>
        </authorList>
    </citation>
    <scope>NUCLEOTIDE SEQUENCE</scope>
    <source>
        <strain evidence="9">KLBMP 9083</strain>
    </source>
</reference>
<dbReference type="InterPro" id="IPR002781">
    <property type="entry name" value="TM_pro_TauE-like"/>
</dbReference>
<keyword evidence="4 8" id="KW-1003">Cell membrane</keyword>
<dbReference type="PANTHER" id="PTHR30269">
    <property type="entry name" value="TRANSMEMBRANE PROTEIN YFCA"/>
    <property type="match status" value="1"/>
</dbReference>
<feature type="transmembrane region" description="Helical" evidence="8">
    <location>
        <begin position="82"/>
        <end position="101"/>
    </location>
</feature>
<evidence type="ECO:0000256" key="2">
    <source>
        <dbReference type="ARBA" id="ARBA00009142"/>
    </source>
</evidence>
<dbReference type="AlphaFoldDB" id="A0AA41U8T8"/>
<sequence length="234" mass="24298">MVGFAKTAVGGVGSLAVVLFAVVLPARESTGALLPLLIAGDLVAVALYRRHGSARELVRLLPGVAPGLLLGAWFVARVDDTAMTLTIGAVLVVMGAVQIGLRLNRRHQDLPEPPAVHPVWTAAIGAVAGFATMTANAAGPVMALYLIMAGLPMLRILGTGAWFFLVVNLLKVPLSTSLDLISRSSLLLDACLIPAMLLGAFAGARIVRGWHQRQFELATLAMSIVAAGLLIASA</sequence>
<proteinExistence type="inferred from homology"/>
<dbReference type="GO" id="GO:0005886">
    <property type="term" value="C:plasma membrane"/>
    <property type="evidence" value="ECO:0007669"/>
    <property type="project" value="UniProtKB-SubCell"/>
</dbReference>
<evidence type="ECO:0000256" key="3">
    <source>
        <dbReference type="ARBA" id="ARBA00022448"/>
    </source>
</evidence>
<keyword evidence="10" id="KW-1185">Reference proteome</keyword>
<evidence type="ECO:0000256" key="1">
    <source>
        <dbReference type="ARBA" id="ARBA00004651"/>
    </source>
</evidence>
<keyword evidence="3" id="KW-0813">Transport</keyword>
<feature type="transmembrane region" description="Helical" evidence="8">
    <location>
        <begin position="32"/>
        <end position="48"/>
    </location>
</feature>
<feature type="transmembrane region" description="Helical" evidence="8">
    <location>
        <begin position="7"/>
        <end position="26"/>
    </location>
</feature>
<dbReference type="Pfam" id="PF01925">
    <property type="entry name" value="TauE"/>
    <property type="match status" value="1"/>
</dbReference>
<feature type="transmembrane region" description="Helical" evidence="8">
    <location>
        <begin position="213"/>
        <end position="232"/>
    </location>
</feature>
<comment type="subcellular location">
    <subcellularLocation>
        <location evidence="1 8">Cell membrane</location>
        <topology evidence="1 8">Multi-pass membrane protein</topology>
    </subcellularLocation>
</comment>
<accession>A0AA41U8T8</accession>
<feature type="transmembrane region" description="Helical" evidence="8">
    <location>
        <begin position="60"/>
        <end position="76"/>
    </location>
</feature>